<evidence type="ECO:0000259" key="6">
    <source>
        <dbReference type="Pfam" id="PF18416"/>
    </source>
</evidence>
<dbReference type="NCBIfam" id="NF009690">
    <property type="entry name" value="PRK13211.1"/>
    <property type="match status" value="1"/>
</dbReference>
<dbReference type="InterPro" id="IPR014756">
    <property type="entry name" value="Ig_E-set"/>
</dbReference>
<dbReference type="Pfam" id="PF18416">
    <property type="entry name" value="GbpA_2"/>
    <property type="match status" value="1"/>
</dbReference>
<name>A0A1G7WWU8_9PSED</name>
<dbReference type="AlphaFoldDB" id="A0A1G7WWU8"/>
<evidence type="ECO:0000313" key="8">
    <source>
        <dbReference type="Proteomes" id="UP000182894"/>
    </source>
</evidence>
<evidence type="ECO:0000313" key="7">
    <source>
        <dbReference type="EMBL" id="SDG76401.1"/>
    </source>
</evidence>
<keyword evidence="3 4" id="KW-0732">Signal</keyword>
<gene>
    <name evidence="7" type="ORF">SAMN05216605_10385</name>
</gene>
<accession>A0A1G7WWU8</accession>
<evidence type="ECO:0000256" key="2">
    <source>
        <dbReference type="ARBA" id="ARBA00022669"/>
    </source>
</evidence>
<keyword evidence="1" id="KW-0964">Secreted</keyword>
<dbReference type="CDD" id="cd21177">
    <property type="entry name" value="LPMO_AA10"/>
    <property type="match status" value="1"/>
</dbReference>
<dbReference type="GO" id="GO:0008061">
    <property type="term" value="F:chitin binding"/>
    <property type="evidence" value="ECO:0007669"/>
    <property type="project" value="UniProtKB-KW"/>
</dbReference>
<protein>
    <submittedName>
        <fullName evidence="7">Chitin-binding protein</fullName>
    </submittedName>
</protein>
<keyword evidence="2" id="KW-0147">Chitin-binding</keyword>
<evidence type="ECO:0000259" key="5">
    <source>
        <dbReference type="Pfam" id="PF03067"/>
    </source>
</evidence>
<sequence>MMSTLTAVSPRVSSLALLAVLLSPQFAAAHGYLNDPPSRAFACQKGLNTECGAAQYEPQSVGETAKGFPEAGVPDGKIASGALSQFSALDIQSANRWHKTEIKDRTINFDWHYKATHPATKYQYFITRSGWNPNAPLTRESFDLTPFCVVDAGGKLPTDQPQGSEGPAREKHACQIPGDREGHHVLLGIWTVDDTPGAFHDVVDVNIVAEAEAPDGWRPVGNITPRNGLLTGDKVTARALTNDGESSEFSAQLIIATAEEGKPENWSFMLAEQLNAANTLVRAGVRGEDGTIQPVRGTNNLYAKQESGVNRYELQMELVEDAQAELSIQSFDKNLELVKGRATLPVTVTSNRTMNIQATVFDSANKAVGSNTSLVQAGNATLDIALLSNPGSHQLKLIGVTPDGRTTRQALEVLELKGEGGGQDYDAVYPEGIETYVAGTTVLQPADGNVYECKPFPAAGWCTQNVHHYTPGTGSDWQDAWILK</sequence>
<keyword evidence="8" id="KW-1185">Reference proteome</keyword>
<evidence type="ECO:0000256" key="3">
    <source>
        <dbReference type="ARBA" id="ARBA00022729"/>
    </source>
</evidence>
<feature type="domain" description="N-acetylglucosamine binding protein A" evidence="6">
    <location>
        <begin position="217"/>
        <end position="315"/>
    </location>
</feature>
<dbReference type="PANTHER" id="PTHR34823:SF1">
    <property type="entry name" value="CHITIN-BINDING TYPE-4 DOMAIN-CONTAINING PROTEIN"/>
    <property type="match status" value="1"/>
</dbReference>
<dbReference type="InterPro" id="IPR004302">
    <property type="entry name" value="Cellulose/chitin-bd_N"/>
</dbReference>
<feature type="signal peptide" evidence="4">
    <location>
        <begin position="1"/>
        <end position="29"/>
    </location>
</feature>
<dbReference type="InterPro" id="IPR041029">
    <property type="entry name" value="GbpA_2"/>
</dbReference>
<dbReference type="EMBL" id="FNCO01000003">
    <property type="protein sequence ID" value="SDG76401.1"/>
    <property type="molecule type" value="Genomic_DNA"/>
</dbReference>
<dbReference type="RefSeq" id="WP_074751577.1">
    <property type="nucleotide sequence ID" value="NZ_FNCO01000003.1"/>
</dbReference>
<reference evidence="8" key="1">
    <citation type="submission" date="2016-10" db="EMBL/GenBank/DDBJ databases">
        <authorList>
            <person name="Varghese N."/>
            <person name="Submissions S."/>
        </authorList>
    </citation>
    <scope>NUCLEOTIDE SEQUENCE [LARGE SCALE GENOMIC DNA]</scope>
    <source>
        <strain evidence="8">ATCC 700689</strain>
    </source>
</reference>
<evidence type="ECO:0000256" key="1">
    <source>
        <dbReference type="ARBA" id="ARBA00022525"/>
    </source>
</evidence>
<dbReference type="PANTHER" id="PTHR34823">
    <property type="entry name" value="GLCNAC-BINDING PROTEIN A"/>
    <property type="match status" value="1"/>
</dbReference>
<dbReference type="STRING" id="89065.SAMN05216605_10385"/>
<dbReference type="Proteomes" id="UP000182894">
    <property type="component" value="Unassembled WGS sequence"/>
</dbReference>
<dbReference type="Gene3D" id="2.70.50.50">
    <property type="entry name" value="chitin-binding protein cbp21"/>
    <property type="match status" value="1"/>
</dbReference>
<dbReference type="InterPro" id="IPR051024">
    <property type="entry name" value="GlcNAc_Chitin_IntDeg"/>
</dbReference>
<dbReference type="Pfam" id="PF03067">
    <property type="entry name" value="LPMO_10"/>
    <property type="match status" value="1"/>
</dbReference>
<dbReference type="Gene3D" id="3.30.70.2150">
    <property type="match status" value="1"/>
</dbReference>
<organism evidence="7 8">
    <name type="scientific">Pseudomonas abietaniphila</name>
    <dbReference type="NCBI Taxonomy" id="89065"/>
    <lineage>
        <taxon>Bacteria</taxon>
        <taxon>Pseudomonadati</taxon>
        <taxon>Pseudomonadota</taxon>
        <taxon>Gammaproteobacteria</taxon>
        <taxon>Pseudomonadales</taxon>
        <taxon>Pseudomonadaceae</taxon>
        <taxon>Pseudomonas</taxon>
    </lineage>
</organism>
<dbReference type="SUPFAM" id="SSF81296">
    <property type="entry name" value="E set domains"/>
    <property type="match status" value="1"/>
</dbReference>
<dbReference type="Gene3D" id="2.60.40.2550">
    <property type="match status" value="1"/>
</dbReference>
<proteinExistence type="predicted"/>
<feature type="domain" description="Chitin-binding type-4" evidence="5">
    <location>
        <begin position="30"/>
        <end position="205"/>
    </location>
</feature>
<evidence type="ECO:0000256" key="4">
    <source>
        <dbReference type="SAM" id="SignalP"/>
    </source>
</evidence>
<feature type="chain" id="PRO_5010350267" evidence="4">
    <location>
        <begin position="30"/>
        <end position="484"/>
    </location>
</feature>